<reference evidence="2" key="2">
    <citation type="journal article" date="2015" name="Fish Shellfish Immunol.">
        <title>Early steps in the European eel (Anguilla anguilla)-Vibrio vulnificus interaction in the gills: Role of the RtxA13 toxin.</title>
        <authorList>
            <person name="Callol A."/>
            <person name="Pajuelo D."/>
            <person name="Ebbesson L."/>
            <person name="Teles M."/>
            <person name="MacKenzie S."/>
            <person name="Amaro C."/>
        </authorList>
    </citation>
    <scope>NUCLEOTIDE SEQUENCE</scope>
</reference>
<feature type="transmembrane region" description="Helical" evidence="1">
    <location>
        <begin position="39"/>
        <end position="60"/>
    </location>
</feature>
<organism evidence="2">
    <name type="scientific">Anguilla anguilla</name>
    <name type="common">European freshwater eel</name>
    <name type="synonym">Muraena anguilla</name>
    <dbReference type="NCBI Taxonomy" id="7936"/>
    <lineage>
        <taxon>Eukaryota</taxon>
        <taxon>Metazoa</taxon>
        <taxon>Chordata</taxon>
        <taxon>Craniata</taxon>
        <taxon>Vertebrata</taxon>
        <taxon>Euteleostomi</taxon>
        <taxon>Actinopterygii</taxon>
        <taxon>Neopterygii</taxon>
        <taxon>Teleostei</taxon>
        <taxon>Anguilliformes</taxon>
        <taxon>Anguillidae</taxon>
        <taxon>Anguilla</taxon>
    </lineage>
</organism>
<sequence length="62" mass="6732">MGKILASSSCHEGSLFSHARFRGDPFSSCSNCKGRSERVGLTLSFCALGVCLFCCSWSVFFL</sequence>
<evidence type="ECO:0000313" key="2">
    <source>
        <dbReference type="EMBL" id="JAH57044.1"/>
    </source>
</evidence>
<dbReference type="AlphaFoldDB" id="A0A0E9TTL7"/>
<protein>
    <submittedName>
        <fullName evidence="2">Uncharacterized protein</fullName>
    </submittedName>
</protein>
<proteinExistence type="predicted"/>
<evidence type="ECO:0000256" key="1">
    <source>
        <dbReference type="SAM" id="Phobius"/>
    </source>
</evidence>
<reference evidence="2" key="1">
    <citation type="submission" date="2014-11" db="EMBL/GenBank/DDBJ databases">
        <authorList>
            <person name="Amaro Gonzalez C."/>
        </authorList>
    </citation>
    <scope>NUCLEOTIDE SEQUENCE</scope>
</reference>
<name>A0A0E9TTL7_ANGAN</name>
<keyword evidence="1" id="KW-1133">Transmembrane helix</keyword>
<keyword evidence="1" id="KW-0472">Membrane</keyword>
<dbReference type="EMBL" id="GBXM01051533">
    <property type="protein sequence ID" value="JAH57044.1"/>
    <property type="molecule type" value="Transcribed_RNA"/>
</dbReference>
<accession>A0A0E9TTL7</accession>
<keyword evidence="1" id="KW-0812">Transmembrane</keyword>